<evidence type="ECO:0000256" key="8">
    <source>
        <dbReference type="ARBA" id="ARBA00022723"/>
    </source>
</evidence>
<evidence type="ECO:0000256" key="1">
    <source>
        <dbReference type="ARBA" id="ARBA00001947"/>
    </source>
</evidence>
<dbReference type="FunFam" id="3.40.630.10:FF:000054">
    <property type="entry name" value="Peptide hydrolase"/>
    <property type="match status" value="1"/>
</dbReference>
<dbReference type="PANTHER" id="PTHR12147:SF57">
    <property type="entry name" value="PEPTIDE HYDROLASE"/>
    <property type="match status" value="1"/>
</dbReference>
<keyword evidence="6" id="KW-0964">Secreted</keyword>
<dbReference type="InterPro" id="IPR007484">
    <property type="entry name" value="Peptidase_M28"/>
</dbReference>
<feature type="domain" description="Peptidase M28" evidence="16">
    <location>
        <begin position="208"/>
        <end position="422"/>
    </location>
</feature>
<dbReference type="SUPFAM" id="SSF53187">
    <property type="entry name" value="Zn-dependent exopeptidases"/>
    <property type="match status" value="1"/>
</dbReference>
<reference evidence="17" key="1">
    <citation type="journal article" date="2020" name="Stud. Mycol.">
        <title>101 Dothideomycetes genomes: a test case for predicting lifestyles and emergence of pathogens.</title>
        <authorList>
            <person name="Haridas S."/>
            <person name="Albert R."/>
            <person name="Binder M."/>
            <person name="Bloem J."/>
            <person name="Labutti K."/>
            <person name="Salamov A."/>
            <person name="Andreopoulos B."/>
            <person name="Baker S."/>
            <person name="Barry K."/>
            <person name="Bills G."/>
            <person name="Bluhm B."/>
            <person name="Cannon C."/>
            <person name="Castanera R."/>
            <person name="Culley D."/>
            <person name="Daum C."/>
            <person name="Ezra D."/>
            <person name="Gonzalez J."/>
            <person name="Henrissat B."/>
            <person name="Kuo A."/>
            <person name="Liang C."/>
            <person name="Lipzen A."/>
            <person name="Lutzoni F."/>
            <person name="Magnuson J."/>
            <person name="Mondo S."/>
            <person name="Nolan M."/>
            <person name="Ohm R."/>
            <person name="Pangilinan J."/>
            <person name="Park H.-J."/>
            <person name="Ramirez L."/>
            <person name="Alfaro M."/>
            <person name="Sun H."/>
            <person name="Tritt A."/>
            <person name="Yoshinaga Y."/>
            <person name="Zwiers L.-H."/>
            <person name="Turgeon B."/>
            <person name="Goodwin S."/>
            <person name="Spatafora J."/>
            <person name="Crous P."/>
            <person name="Grigoriev I."/>
        </authorList>
    </citation>
    <scope>NUCLEOTIDE SEQUENCE</scope>
    <source>
        <strain evidence="17">CBS 627.86</strain>
    </source>
</reference>
<keyword evidence="13" id="KW-0325">Glycoprotein</keyword>
<dbReference type="EMBL" id="ML977316">
    <property type="protein sequence ID" value="KAF2118935.1"/>
    <property type="molecule type" value="Genomic_DNA"/>
</dbReference>
<organism evidence="17 18">
    <name type="scientific">Lophiotrema nucula</name>
    <dbReference type="NCBI Taxonomy" id="690887"/>
    <lineage>
        <taxon>Eukaryota</taxon>
        <taxon>Fungi</taxon>
        <taxon>Dikarya</taxon>
        <taxon>Ascomycota</taxon>
        <taxon>Pezizomycotina</taxon>
        <taxon>Dothideomycetes</taxon>
        <taxon>Pleosporomycetidae</taxon>
        <taxon>Pleosporales</taxon>
        <taxon>Lophiotremataceae</taxon>
        <taxon>Lophiotrema</taxon>
    </lineage>
</organism>
<dbReference type="AlphaFoldDB" id="A0A6A5ZI57"/>
<keyword evidence="7 14" id="KW-0645">Protease</keyword>
<keyword evidence="12" id="KW-0482">Metalloprotease</keyword>
<evidence type="ECO:0000259" key="15">
    <source>
        <dbReference type="Pfam" id="PF02225"/>
    </source>
</evidence>
<dbReference type="FunFam" id="3.50.30.30:FF:000030">
    <property type="entry name" value="Peptide hydrolase"/>
    <property type="match status" value="1"/>
</dbReference>
<dbReference type="GO" id="GO:0004177">
    <property type="term" value="F:aminopeptidase activity"/>
    <property type="evidence" value="ECO:0007669"/>
    <property type="project" value="UniProtKB-KW"/>
</dbReference>
<dbReference type="InterPro" id="IPR045175">
    <property type="entry name" value="M28_fam"/>
</dbReference>
<dbReference type="GO" id="GO:0008235">
    <property type="term" value="F:metalloexopeptidase activity"/>
    <property type="evidence" value="ECO:0007669"/>
    <property type="project" value="InterPro"/>
</dbReference>
<dbReference type="GO" id="GO:0006508">
    <property type="term" value="P:proteolysis"/>
    <property type="evidence" value="ECO:0007669"/>
    <property type="project" value="UniProtKB-KW"/>
</dbReference>
<dbReference type="Gene3D" id="3.40.630.10">
    <property type="entry name" value="Zn peptidases"/>
    <property type="match status" value="1"/>
</dbReference>
<comment type="subcellular location">
    <subcellularLocation>
        <location evidence="2">Secreted</location>
    </subcellularLocation>
</comment>
<sequence length="464" mass="48636">LQKSIKKSALLKGAEKLQSFAYAHPERNRLMGGAGHNNTVQYLKKTLESLDGYYTVELQPFSELVQVNGSFALAIDGDTVESGSMEYSASGNISAPLIVVSNLGCDASDYPAELSGNIALISRGTCEFGLKSALAGAAGATGAIIYNNIPGVINGTLGTPPRPEGDYIPTLGISQEEGQALVAEISGGTSVTATLNIATILQTSYTNNVIATSKIGNKNTTLVLGAHTDSVAAGPGINDDGSGTIGILEVAKQLAKYKVNNAVRFGFWSGEEEGLLGSTYYVSQLSTAELANVRAYLNFDMIASPNYIYAIYDGDGSSFNETGPSGSAEIEHFFEKYYTANGQNFTATEFDGRSDYLAFIENGIPAGGTFTGAEQIKTPGEAEQFGGEAGVATDINYHGAGDTVANLNMTAFELNAKGIAAAVATYATSFASLPPKSLEKRGVAADLGRSRLRRGGKKWKKAHL</sequence>
<dbReference type="OrthoDB" id="10013407at2759"/>
<evidence type="ECO:0000256" key="3">
    <source>
        <dbReference type="ARBA" id="ARBA00005957"/>
    </source>
</evidence>
<comment type="cofactor">
    <cofactor evidence="1">
        <name>Zn(2+)</name>
        <dbReference type="ChEBI" id="CHEBI:29105"/>
    </cofactor>
</comment>
<dbReference type="EC" id="3.4.-.-" evidence="14"/>
<dbReference type="CDD" id="cd03876">
    <property type="entry name" value="M28_SGAP_like"/>
    <property type="match status" value="1"/>
</dbReference>
<dbReference type="SUPFAM" id="SSF52025">
    <property type="entry name" value="PA domain"/>
    <property type="match status" value="1"/>
</dbReference>
<feature type="domain" description="PA" evidence="15">
    <location>
        <begin position="94"/>
        <end position="181"/>
    </location>
</feature>
<evidence type="ECO:0000313" key="17">
    <source>
        <dbReference type="EMBL" id="KAF2118935.1"/>
    </source>
</evidence>
<keyword evidence="11 14" id="KW-0862">Zinc</keyword>
<evidence type="ECO:0000256" key="11">
    <source>
        <dbReference type="ARBA" id="ARBA00022833"/>
    </source>
</evidence>
<evidence type="ECO:0000256" key="14">
    <source>
        <dbReference type="RuleBase" id="RU361240"/>
    </source>
</evidence>
<feature type="non-terminal residue" evidence="17">
    <location>
        <position position="1"/>
    </location>
</feature>
<keyword evidence="5" id="KW-0031">Aminopeptidase</keyword>
<accession>A0A6A5ZI57</accession>
<evidence type="ECO:0000256" key="10">
    <source>
        <dbReference type="ARBA" id="ARBA00022801"/>
    </source>
</evidence>
<proteinExistence type="inferred from homology"/>
<protein>
    <recommendedName>
        <fullName evidence="14">Peptide hydrolase</fullName>
        <ecNumber evidence="14">3.4.-.-</ecNumber>
    </recommendedName>
</protein>
<dbReference type="CDD" id="cd02130">
    <property type="entry name" value="PA_ScAPY_like"/>
    <property type="match status" value="1"/>
</dbReference>
<dbReference type="Pfam" id="PF04389">
    <property type="entry name" value="Peptidase_M28"/>
    <property type="match status" value="1"/>
</dbReference>
<dbReference type="GO" id="GO:0046872">
    <property type="term" value="F:metal ion binding"/>
    <property type="evidence" value="ECO:0007669"/>
    <property type="project" value="UniProtKB-KW"/>
</dbReference>
<dbReference type="InterPro" id="IPR046450">
    <property type="entry name" value="PA_dom_sf"/>
</dbReference>
<evidence type="ECO:0000256" key="9">
    <source>
        <dbReference type="ARBA" id="ARBA00022729"/>
    </source>
</evidence>
<keyword evidence="18" id="KW-1185">Reference proteome</keyword>
<gene>
    <name evidence="17" type="ORF">BDV96DRAFT_487364</name>
</gene>
<keyword evidence="9" id="KW-0732">Signal</keyword>
<keyword evidence="8 14" id="KW-0479">Metal-binding</keyword>
<evidence type="ECO:0000256" key="13">
    <source>
        <dbReference type="ARBA" id="ARBA00023180"/>
    </source>
</evidence>
<evidence type="ECO:0000256" key="5">
    <source>
        <dbReference type="ARBA" id="ARBA00022438"/>
    </source>
</evidence>
<comment type="subunit">
    <text evidence="4">Monomer.</text>
</comment>
<dbReference type="InterPro" id="IPR003137">
    <property type="entry name" value="PA_domain"/>
</dbReference>
<dbReference type="Pfam" id="PF02225">
    <property type="entry name" value="PA"/>
    <property type="match status" value="1"/>
</dbReference>
<evidence type="ECO:0000259" key="16">
    <source>
        <dbReference type="Pfam" id="PF04389"/>
    </source>
</evidence>
<comment type="similarity">
    <text evidence="3">Belongs to the peptidase M28 family. M28A subfamily.</text>
</comment>
<dbReference type="PANTHER" id="PTHR12147">
    <property type="entry name" value="METALLOPEPTIDASE M28 FAMILY MEMBER"/>
    <property type="match status" value="1"/>
</dbReference>
<evidence type="ECO:0000256" key="7">
    <source>
        <dbReference type="ARBA" id="ARBA00022670"/>
    </source>
</evidence>
<evidence type="ECO:0000256" key="2">
    <source>
        <dbReference type="ARBA" id="ARBA00004613"/>
    </source>
</evidence>
<dbReference type="Gene3D" id="3.50.30.30">
    <property type="match status" value="1"/>
</dbReference>
<dbReference type="InterPro" id="IPR041756">
    <property type="entry name" value="M28_SGAP-like"/>
</dbReference>
<keyword evidence="10 14" id="KW-0378">Hydrolase</keyword>
<dbReference type="Proteomes" id="UP000799770">
    <property type="component" value="Unassembled WGS sequence"/>
</dbReference>
<evidence type="ECO:0000256" key="6">
    <source>
        <dbReference type="ARBA" id="ARBA00022525"/>
    </source>
</evidence>
<name>A0A6A5ZI57_9PLEO</name>
<evidence type="ECO:0000313" key="18">
    <source>
        <dbReference type="Proteomes" id="UP000799770"/>
    </source>
</evidence>
<evidence type="ECO:0000256" key="4">
    <source>
        <dbReference type="ARBA" id="ARBA00011245"/>
    </source>
</evidence>
<evidence type="ECO:0000256" key="12">
    <source>
        <dbReference type="ARBA" id="ARBA00023049"/>
    </source>
</evidence>
<dbReference type="GO" id="GO:0005576">
    <property type="term" value="C:extracellular region"/>
    <property type="evidence" value="ECO:0007669"/>
    <property type="project" value="UniProtKB-SubCell"/>
</dbReference>